<dbReference type="Pfam" id="PF13193">
    <property type="entry name" value="AMP-binding_C"/>
    <property type="match status" value="1"/>
</dbReference>
<dbReference type="EMBL" id="VWXF01000002">
    <property type="protein sequence ID" value="NIF21584.1"/>
    <property type="molecule type" value="Genomic_DNA"/>
</dbReference>
<dbReference type="InterPro" id="IPR000873">
    <property type="entry name" value="AMP-dep_synth/lig_dom"/>
</dbReference>
<feature type="domain" description="AMP-binding enzyme C-terminal" evidence="4">
    <location>
        <begin position="435"/>
        <end position="510"/>
    </location>
</feature>
<evidence type="ECO:0000256" key="1">
    <source>
        <dbReference type="ARBA" id="ARBA00006432"/>
    </source>
</evidence>
<evidence type="ECO:0000256" key="2">
    <source>
        <dbReference type="ARBA" id="ARBA00022598"/>
    </source>
</evidence>
<name>A0ABX0RDP9_9GAMM</name>
<keyword evidence="6" id="KW-1185">Reference proteome</keyword>
<proteinExistence type="inferred from homology"/>
<comment type="caution">
    <text evidence="5">The sequence shown here is derived from an EMBL/GenBank/DDBJ whole genome shotgun (WGS) entry which is preliminary data.</text>
</comment>
<dbReference type="Gene3D" id="3.40.50.12780">
    <property type="entry name" value="N-terminal domain of ligase-like"/>
    <property type="match status" value="1"/>
</dbReference>
<dbReference type="InterPro" id="IPR025110">
    <property type="entry name" value="AMP-bd_C"/>
</dbReference>
<dbReference type="Proteomes" id="UP001515683">
    <property type="component" value="Unassembled WGS sequence"/>
</dbReference>
<dbReference type="Pfam" id="PF00501">
    <property type="entry name" value="AMP-binding"/>
    <property type="match status" value="1"/>
</dbReference>
<accession>A0ABX0RDP9</accession>
<dbReference type="Gene3D" id="3.30.300.30">
    <property type="match status" value="1"/>
</dbReference>
<keyword evidence="2" id="KW-0436">Ligase</keyword>
<dbReference type="PROSITE" id="PS00455">
    <property type="entry name" value="AMP_BINDING"/>
    <property type="match status" value="1"/>
</dbReference>
<organism evidence="5 6">
    <name type="scientific">Candidatus Pantoea multigeneris</name>
    <dbReference type="NCBI Taxonomy" id="2608357"/>
    <lineage>
        <taxon>Bacteria</taxon>
        <taxon>Pseudomonadati</taxon>
        <taxon>Pseudomonadota</taxon>
        <taxon>Gammaproteobacteria</taxon>
        <taxon>Enterobacterales</taxon>
        <taxon>Erwiniaceae</taxon>
        <taxon>Pantoea</taxon>
    </lineage>
</organism>
<evidence type="ECO:0000259" key="4">
    <source>
        <dbReference type="Pfam" id="PF13193"/>
    </source>
</evidence>
<dbReference type="SUPFAM" id="SSF56801">
    <property type="entry name" value="Acetyl-CoA synthetase-like"/>
    <property type="match status" value="1"/>
</dbReference>
<gene>
    <name evidence="5" type="ORF">F3J40_08250</name>
</gene>
<dbReference type="PANTHER" id="PTHR43201:SF5">
    <property type="entry name" value="MEDIUM-CHAIN ACYL-COA LIGASE ACSF2, MITOCHONDRIAL"/>
    <property type="match status" value="1"/>
</dbReference>
<comment type="similarity">
    <text evidence="1">Belongs to the ATP-dependent AMP-binding enzyme family.</text>
</comment>
<reference evidence="5 6" key="1">
    <citation type="journal article" date="2019" name="bioRxiv">
        <title>Bacteria contribute to plant secondary compound degradation in a generalist herbivore system.</title>
        <authorList>
            <person name="Francoeur C.B."/>
            <person name="Khadempour L."/>
            <person name="Moreira-Soto R.D."/>
            <person name="Gotting K."/>
            <person name="Book A.J."/>
            <person name="Pinto-Tomas A.A."/>
            <person name="Keefover-Ring K."/>
            <person name="Currie C.R."/>
        </authorList>
    </citation>
    <scope>NUCLEOTIDE SEQUENCE [LARGE SCALE GENOMIC DNA]</scope>
    <source>
        <strain evidence="5">Acro-835</strain>
    </source>
</reference>
<evidence type="ECO:0000313" key="5">
    <source>
        <dbReference type="EMBL" id="NIF21584.1"/>
    </source>
</evidence>
<dbReference type="InterPro" id="IPR020845">
    <property type="entry name" value="AMP-binding_CS"/>
</dbReference>
<dbReference type="InterPro" id="IPR045851">
    <property type="entry name" value="AMP-bd_C_sf"/>
</dbReference>
<sequence>MPDFSASLNQNLLQGLTAFSLRPALHDQNETLTFAQLADRVASCSHRLRLRGVNKGDRVALQLRNSQQAVILMLSALMIGAIPVPILPSYREKELLHILQMTQPKVLALYRSSRRYSPMASLQSFEQQGIHVDIVLVEDLEDQKRQTRYLNLQQFCSPMETPPAQHLEPMSSDDTAMMLLSSGTTGLPKAIARKNGGYTYMIQCGCDIFGLNSQSVYFAVMPVSHGFVINCPGILGTLSRGGAVVLADQPTAAHALNEVARCGVTHTTLVPALLAQWAEVQQTAPRAIDSLWHVQVGGARVAPELAASASATLGIKLQQCYGMSEGLLCFNAIDEVDSIRFQSQGKPLSPEDEVRIVDDRGQPVAIGQSGELITRGPYTITGYFQNPKADLAAFTPEGFYRTGDLAHVDAEGNVYIDGRVNDSINRGGEKFSPNEIEELALHHPDIQHVACVGAADALYGEVACLFVVTDRQDITLGELRRYLAEQGLASFKIPEKLILLEAIPMKGIGKIDRLTLRAMVAETSSDIADVVTGRE</sequence>
<protein>
    <submittedName>
        <fullName evidence="5">(2,3-dihydroxybenzoyl)adenylate synthase</fullName>
    </submittedName>
</protein>
<dbReference type="RefSeq" id="WP_167013580.1">
    <property type="nucleotide sequence ID" value="NZ_VWXF01000002.1"/>
</dbReference>
<dbReference type="PANTHER" id="PTHR43201">
    <property type="entry name" value="ACYL-COA SYNTHETASE"/>
    <property type="match status" value="1"/>
</dbReference>
<evidence type="ECO:0000313" key="6">
    <source>
        <dbReference type="Proteomes" id="UP001515683"/>
    </source>
</evidence>
<evidence type="ECO:0000259" key="3">
    <source>
        <dbReference type="Pfam" id="PF00501"/>
    </source>
</evidence>
<feature type="domain" description="AMP-dependent synthetase/ligase" evidence="3">
    <location>
        <begin position="22"/>
        <end position="384"/>
    </location>
</feature>
<dbReference type="InterPro" id="IPR042099">
    <property type="entry name" value="ANL_N_sf"/>
</dbReference>